<dbReference type="RefSeq" id="WP_266281260.1">
    <property type="nucleotide sequence ID" value="NZ_JAPKNF010000001.1"/>
</dbReference>
<evidence type="ECO:0000259" key="2">
    <source>
        <dbReference type="PROSITE" id="PS50206"/>
    </source>
</evidence>
<dbReference type="Proteomes" id="UP001223743">
    <property type="component" value="Unassembled WGS sequence"/>
</dbReference>
<dbReference type="SMART" id="SM00450">
    <property type="entry name" value="RHOD"/>
    <property type="match status" value="1"/>
</dbReference>
<dbReference type="CDD" id="cd01518">
    <property type="entry name" value="RHOD_YceA"/>
    <property type="match status" value="1"/>
</dbReference>
<gene>
    <name evidence="1" type="primary">trhO</name>
    <name evidence="3" type="ORF">QO015_000824</name>
</gene>
<keyword evidence="4" id="KW-1185">Reference proteome</keyword>
<dbReference type="HAMAP" id="MF_00469">
    <property type="entry name" value="TrhO"/>
    <property type="match status" value="1"/>
</dbReference>
<dbReference type="EC" id="1.14.-.-" evidence="1"/>
<keyword evidence="1" id="KW-0560">Oxidoreductase</keyword>
<dbReference type="InterPro" id="IPR040503">
    <property type="entry name" value="TRHO_N"/>
</dbReference>
<dbReference type="InterPro" id="IPR020936">
    <property type="entry name" value="TrhO"/>
</dbReference>
<comment type="function">
    <text evidence="1">Catalyzes oxygen-dependent 5-hydroxyuridine (ho5U) modification at position 34 in tRNAs.</text>
</comment>
<sequence length="255" mass="27724">MSFTVAAFYRFASLPDCAELRPELAAFCAAQEIRGTILLAPEGINGTVAGSADAIASLMAHFRDGEAFSGRLAGIDVKLSSAAEMPFRRMKVKLKREIVTLGVAGLDPAARTGTYVEPSDWNALITSDDVLVIDTRNRFEVAMGSFAGAVDPETRKFSQFPDYVRRSLDPARHKRVAMFCTGGIRCEKASAFLLAEGFDEVYHLKGGILRYLEEMPAEESLFRGGCFVFDERVALGHGLSELGEAAHSEESASLR</sequence>
<dbReference type="PANTHER" id="PTHR43268">
    <property type="entry name" value="THIOSULFATE SULFURTRANSFERASE/RHODANESE-LIKE DOMAIN-CONTAINING PROTEIN 2"/>
    <property type="match status" value="1"/>
</dbReference>
<evidence type="ECO:0000256" key="1">
    <source>
        <dbReference type="HAMAP-Rule" id="MF_00469"/>
    </source>
</evidence>
<dbReference type="InterPro" id="IPR036873">
    <property type="entry name" value="Rhodanese-like_dom_sf"/>
</dbReference>
<dbReference type="PROSITE" id="PS50206">
    <property type="entry name" value="RHODANESE_3"/>
    <property type="match status" value="1"/>
</dbReference>
<feature type="domain" description="Rhodanese" evidence="2">
    <location>
        <begin position="126"/>
        <end position="220"/>
    </location>
</feature>
<organism evidence="3 4">
    <name type="scientific">Kaistia geumhonensis</name>
    <dbReference type="NCBI Taxonomy" id="410839"/>
    <lineage>
        <taxon>Bacteria</taxon>
        <taxon>Pseudomonadati</taxon>
        <taxon>Pseudomonadota</taxon>
        <taxon>Alphaproteobacteria</taxon>
        <taxon>Hyphomicrobiales</taxon>
        <taxon>Kaistiaceae</taxon>
        <taxon>Kaistia</taxon>
    </lineage>
</organism>
<proteinExistence type="inferred from homology"/>
<comment type="catalytic activity">
    <reaction evidence="1">
        <text>uridine(34) in tRNA + AH2 + O2 = 5-hydroxyuridine(34) in tRNA + A + H2O</text>
        <dbReference type="Rhea" id="RHEA:64224"/>
        <dbReference type="Rhea" id="RHEA-COMP:11727"/>
        <dbReference type="Rhea" id="RHEA-COMP:13381"/>
        <dbReference type="ChEBI" id="CHEBI:13193"/>
        <dbReference type="ChEBI" id="CHEBI:15377"/>
        <dbReference type="ChEBI" id="CHEBI:15379"/>
        <dbReference type="ChEBI" id="CHEBI:17499"/>
        <dbReference type="ChEBI" id="CHEBI:65315"/>
        <dbReference type="ChEBI" id="CHEBI:136877"/>
    </reaction>
</comment>
<comment type="caution">
    <text evidence="3">The sequence shown here is derived from an EMBL/GenBank/DDBJ whole genome shotgun (WGS) entry which is preliminary data.</text>
</comment>
<evidence type="ECO:0000313" key="4">
    <source>
        <dbReference type="Proteomes" id="UP001223743"/>
    </source>
</evidence>
<dbReference type="EMBL" id="JAUSWJ010000001">
    <property type="protein sequence ID" value="MDQ0515211.1"/>
    <property type="molecule type" value="Genomic_DNA"/>
</dbReference>
<accession>A0ABU0M2P2</accession>
<dbReference type="PANTHER" id="PTHR43268:SF3">
    <property type="entry name" value="RHODANESE-LIKE DOMAIN-CONTAINING PROTEIN 7-RELATED"/>
    <property type="match status" value="1"/>
</dbReference>
<keyword evidence="1" id="KW-0819">tRNA processing</keyword>
<dbReference type="Pfam" id="PF17773">
    <property type="entry name" value="UPF0176_N"/>
    <property type="match status" value="1"/>
</dbReference>
<evidence type="ECO:0000313" key="3">
    <source>
        <dbReference type="EMBL" id="MDQ0515211.1"/>
    </source>
</evidence>
<name>A0ABU0M2P2_9HYPH</name>
<dbReference type="SUPFAM" id="SSF52821">
    <property type="entry name" value="Rhodanese/Cell cycle control phosphatase"/>
    <property type="match status" value="1"/>
</dbReference>
<reference evidence="3 4" key="1">
    <citation type="submission" date="2023-07" db="EMBL/GenBank/DDBJ databases">
        <title>Genomic Encyclopedia of Type Strains, Phase IV (KMG-IV): sequencing the most valuable type-strain genomes for metagenomic binning, comparative biology and taxonomic classification.</title>
        <authorList>
            <person name="Goeker M."/>
        </authorList>
    </citation>
    <scope>NUCLEOTIDE SEQUENCE [LARGE SCALE GENOMIC DNA]</scope>
    <source>
        <strain evidence="3 4">B1-1</strain>
    </source>
</reference>
<dbReference type="NCBIfam" id="NF001136">
    <property type="entry name" value="PRK00142.1-4"/>
    <property type="match status" value="1"/>
</dbReference>
<comment type="similarity">
    <text evidence="1">Belongs to the TrhO family.</text>
</comment>
<dbReference type="Gene3D" id="3.40.250.10">
    <property type="entry name" value="Rhodanese-like domain"/>
    <property type="match status" value="1"/>
</dbReference>
<protein>
    <recommendedName>
        <fullName evidence="1">tRNA uridine(34) hydroxylase</fullName>
        <ecNumber evidence="1">1.14.-.-</ecNumber>
    </recommendedName>
    <alternativeName>
        <fullName evidence="1">tRNA hydroxylation protein O</fullName>
    </alternativeName>
</protein>
<dbReference type="InterPro" id="IPR001763">
    <property type="entry name" value="Rhodanese-like_dom"/>
</dbReference>
<dbReference type="Gene3D" id="3.30.70.100">
    <property type="match status" value="1"/>
</dbReference>
<dbReference type="Pfam" id="PF00581">
    <property type="entry name" value="Rhodanese"/>
    <property type="match status" value="1"/>
</dbReference>